<dbReference type="PIRSF" id="PIRSF033271">
    <property type="entry name" value="UCP033271"/>
    <property type="match status" value="1"/>
</dbReference>
<dbReference type="PANTHER" id="PTHR31862">
    <property type="entry name" value="UPF0261 DOMAIN PROTEIN (AFU_ORTHOLOGUE AFUA_1G10120)"/>
    <property type="match status" value="1"/>
</dbReference>
<feature type="region of interest" description="Disordered" evidence="1">
    <location>
        <begin position="408"/>
        <end position="427"/>
    </location>
</feature>
<comment type="caution">
    <text evidence="4">The sequence shown here is derived from an EMBL/GenBank/DDBJ whole genome shotgun (WGS) entry which is preliminary data.</text>
</comment>
<dbReference type="Pfam" id="PF23189">
    <property type="entry name" value="UPF0261_C"/>
    <property type="match status" value="1"/>
</dbReference>
<dbReference type="Gene3D" id="3.40.50.12020">
    <property type="entry name" value="Uncharacterised protein family UPF0261, NN domain"/>
    <property type="match status" value="1"/>
</dbReference>
<protein>
    <submittedName>
        <fullName evidence="4">Tm-1-like ATP-binding domain-containing protein</fullName>
    </submittedName>
</protein>
<reference evidence="4" key="1">
    <citation type="submission" date="2024-02" db="EMBL/GenBank/DDBJ databases">
        <title>Genome sequences of strain Gemmobacter sp. JM10B15.</title>
        <authorList>
            <person name="Zhang M."/>
        </authorList>
    </citation>
    <scope>NUCLEOTIDE SEQUENCE</scope>
    <source>
        <strain evidence="4">JM10B15</strain>
    </source>
</reference>
<dbReference type="NCBIfam" id="NF002674">
    <property type="entry name" value="PRK02399.1-2"/>
    <property type="match status" value="1"/>
</dbReference>
<dbReference type="InterPro" id="IPR056778">
    <property type="entry name" value="UPF0261_C"/>
</dbReference>
<dbReference type="InterPro" id="IPR051353">
    <property type="entry name" value="Tobamovirus_resist_UPF0261"/>
</dbReference>
<gene>
    <name evidence="4" type="ORF">V6590_17395</name>
</gene>
<name>A0ABU8C0E6_9RHOB</name>
<dbReference type="EMBL" id="JBALHR010000014">
    <property type="protein sequence ID" value="MEH7829928.1"/>
    <property type="molecule type" value="Genomic_DNA"/>
</dbReference>
<dbReference type="CDD" id="cd15488">
    <property type="entry name" value="Tm-1-like"/>
    <property type="match status" value="1"/>
</dbReference>
<dbReference type="PANTHER" id="PTHR31862:SF1">
    <property type="entry name" value="UPF0261 DOMAIN PROTEIN (AFU_ORTHOLOGUE AFUA_1G10120)"/>
    <property type="match status" value="1"/>
</dbReference>
<dbReference type="Gene3D" id="3.40.50.12030">
    <property type="entry name" value="Uncharacterised protein family UPF0261, NC domain"/>
    <property type="match status" value="1"/>
</dbReference>
<evidence type="ECO:0000259" key="2">
    <source>
        <dbReference type="Pfam" id="PF06792"/>
    </source>
</evidence>
<evidence type="ECO:0000313" key="5">
    <source>
        <dbReference type="Proteomes" id="UP001431963"/>
    </source>
</evidence>
<feature type="domain" description="UPF0261" evidence="2">
    <location>
        <begin position="3"/>
        <end position="179"/>
    </location>
</feature>
<dbReference type="NCBIfam" id="NF002676">
    <property type="entry name" value="PRK02399.1-4"/>
    <property type="match status" value="1"/>
</dbReference>
<sequence>MTKTILVIGTFDTKADELAYLIARIESQGGAVLAMDVSVLGQAAIPVGITKHEVAAAAGTTINALIALGEEGEAFAQMSAGAATLTRRLHQAGRVDGMIALGGTMGTDLALDCAQALPLGVPKYIVSTVAGSPLIAAERMAADVQFILWAGGLYGLNPLCKSSLSQAAGAVLGAARAAEPPRFDRPLIGMTSLGSSCLKYMKRLHPELTRRGYDIAVFHTTGMGGMAFERLAADGAFACVMDFSLQELVNMLNGSLVSAGADRLTGAGRSGTPQLVAPGAADILDLAGWQDIPERFRDRPFHMHNRLIKSVAFNADERRDLARAMADRLAAAQGPTHFFLPKGGIEEWDRPGEAARDPEGLAAFCEAAESAMAGRIGLTVLDAHINDAAFCTAVLARLDDWIAAGIVPKGRPENEDQKTALGTAADS</sequence>
<dbReference type="Proteomes" id="UP001431963">
    <property type="component" value="Unassembled WGS sequence"/>
</dbReference>
<dbReference type="RefSeq" id="WP_335424955.1">
    <property type="nucleotide sequence ID" value="NZ_JBALHR010000014.1"/>
</dbReference>
<dbReference type="InterPro" id="IPR044122">
    <property type="entry name" value="UPF0261_N"/>
</dbReference>
<feature type="domain" description="UPF0261" evidence="3">
    <location>
        <begin position="185"/>
        <end position="401"/>
    </location>
</feature>
<organism evidence="4 5">
    <name type="scientific">Gemmobacter denitrificans</name>
    <dbReference type="NCBI Taxonomy" id="3123040"/>
    <lineage>
        <taxon>Bacteria</taxon>
        <taxon>Pseudomonadati</taxon>
        <taxon>Pseudomonadota</taxon>
        <taxon>Alphaproteobacteria</taxon>
        <taxon>Rhodobacterales</taxon>
        <taxon>Paracoccaceae</taxon>
        <taxon>Gemmobacter</taxon>
    </lineage>
</organism>
<keyword evidence="5" id="KW-1185">Reference proteome</keyword>
<proteinExistence type="predicted"/>
<evidence type="ECO:0000256" key="1">
    <source>
        <dbReference type="SAM" id="MobiDB-lite"/>
    </source>
</evidence>
<dbReference type="InterPro" id="IPR008322">
    <property type="entry name" value="UPF0261"/>
</dbReference>
<evidence type="ECO:0000259" key="3">
    <source>
        <dbReference type="Pfam" id="PF23189"/>
    </source>
</evidence>
<dbReference type="Pfam" id="PF06792">
    <property type="entry name" value="UPF0261"/>
    <property type="match status" value="1"/>
</dbReference>
<accession>A0ABU8C0E6</accession>
<evidence type="ECO:0000313" key="4">
    <source>
        <dbReference type="EMBL" id="MEH7829928.1"/>
    </source>
</evidence>